<gene>
    <name evidence="2" type="ORF">ORQ98_15930</name>
</gene>
<dbReference type="Pfam" id="PF00117">
    <property type="entry name" value="GATase"/>
    <property type="match status" value="1"/>
</dbReference>
<dbReference type="InterPro" id="IPR029062">
    <property type="entry name" value="Class_I_gatase-like"/>
</dbReference>
<reference evidence="2 3" key="1">
    <citation type="submission" date="2022-11" db="EMBL/GenBank/DDBJ databases">
        <title>Spartinivicinus poritis sp. nov., isolated from scleractinian coral Porites lutea.</title>
        <authorList>
            <person name="Zhang G."/>
            <person name="Cai L."/>
            <person name="Wei Q."/>
        </authorList>
    </citation>
    <scope>NUCLEOTIDE SEQUENCE [LARGE SCALE GENOMIC DNA]</scope>
    <source>
        <strain evidence="2 3">A2-2</strain>
    </source>
</reference>
<dbReference type="Gene3D" id="3.40.50.880">
    <property type="match status" value="1"/>
</dbReference>
<keyword evidence="3" id="KW-1185">Reference proteome</keyword>
<dbReference type="RefSeq" id="WP_274689788.1">
    <property type="nucleotide sequence ID" value="NZ_JAPMOU010000020.1"/>
</dbReference>
<proteinExistence type="predicted"/>
<organism evidence="2 3">
    <name type="scientific">Spartinivicinus poritis</name>
    <dbReference type="NCBI Taxonomy" id="2994640"/>
    <lineage>
        <taxon>Bacteria</taxon>
        <taxon>Pseudomonadati</taxon>
        <taxon>Pseudomonadota</taxon>
        <taxon>Gammaproteobacteria</taxon>
        <taxon>Oceanospirillales</taxon>
        <taxon>Zooshikellaceae</taxon>
        <taxon>Spartinivicinus</taxon>
    </lineage>
</organism>
<evidence type="ECO:0000259" key="1">
    <source>
        <dbReference type="Pfam" id="PF00117"/>
    </source>
</evidence>
<comment type="caution">
    <text evidence="2">The sequence shown here is derived from an EMBL/GenBank/DDBJ whole genome shotgun (WGS) entry which is preliminary data.</text>
</comment>
<accession>A0ABT5UAP6</accession>
<protein>
    <submittedName>
        <fullName evidence="2">GMP synthase</fullName>
    </submittedName>
</protein>
<dbReference type="CDD" id="cd01741">
    <property type="entry name" value="GATase1_1"/>
    <property type="match status" value="1"/>
</dbReference>
<dbReference type="EMBL" id="JAPMOU010000020">
    <property type="protein sequence ID" value="MDE1463451.1"/>
    <property type="molecule type" value="Genomic_DNA"/>
</dbReference>
<evidence type="ECO:0000313" key="2">
    <source>
        <dbReference type="EMBL" id="MDE1463451.1"/>
    </source>
</evidence>
<dbReference type="PANTHER" id="PTHR42695">
    <property type="entry name" value="GLUTAMINE AMIDOTRANSFERASE YLR126C-RELATED"/>
    <property type="match status" value="1"/>
</dbReference>
<dbReference type="SUPFAM" id="SSF52317">
    <property type="entry name" value="Class I glutamine amidotransferase-like"/>
    <property type="match status" value="1"/>
</dbReference>
<dbReference type="PANTHER" id="PTHR42695:SF5">
    <property type="entry name" value="GLUTAMINE AMIDOTRANSFERASE YLR126C-RELATED"/>
    <property type="match status" value="1"/>
</dbReference>
<dbReference type="InterPro" id="IPR017926">
    <property type="entry name" value="GATASE"/>
</dbReference>
<feature type="domain" description="Glutamine amidotransferase" evidence="1">
    <location>
        <begin position="80"/>
        <end position="187"/>
    </location>
</feature>
<dbReference type="Proteomes" id="UP001528823">
    <property type="component" value="Unassembled WGS sequence"/>
</dbReference>
<sequence length="237" mass="26830">MKLGLLQCDHVVTELQSAHGDYPEQFKAVFERAGVNVEWQYFDATQGILPDHIDCCDAYITTGSRFGAYEAIPWLTALQDFLRQLYQADKPFVGICFGHQLMAQVLGGKVEKSAKGWGIGVSFNQIKQPKSWMQPFKPKVDLLVSHQDQVVELPAEIEVLGGSQFCPNYIIQRGKWLGIQGHPEFTKAYSQDLIKLRSEKYSPERVREAEYSMAASVDSERVIQWIAAFIQESLQNP</sequence>
<dbReference type="InterPro" id="IPR044992">
    <property type="entry name" value="ChyE-like"/>
</dbReference>
<name>A0ABT5UAP6_9GAMM</name>
<evidence type="ECO:0000313" key="3">
    <source>
        <dbReference type="Proteomes" id="UP001528823"/>
    </source>
</evidence>
<dbReference type="PROSITE" id="PS51273">
    <property type="entry name" value="GATASE_TYPE_1"/>
    <property type="match status" value="1"/>
</dbReference>